<dbReference type="AlphaFoldDB" id="A0A501W953"/>
<dbReference type="InterPro" id="IPR003593">
    <property type="entry name" value="AAA+_ATPase"/>
</dbReference>
<dbReference type="Pfam" id="PF00005">
    <property type="entry name" value="ABC_tran"/>
    <property type="match status" value="1"/>
</dbReference>
<name>A0A501W953_9RHOB</name>
<dbReference type="Gene3D" id="1.20.1560.10">
    <property type="entry name" value="ABC transporter type 1, transmembrane domain"/>
    <property type="match status" value="1"/>
</dbReference>
<keyword evidence="3" id="KW-1003">Cell membrane</keyword>
<sequence length="603" mass="66771">MIKTYRQMLEVMTPRERRGFYWQVLLLFVVGIFETAGVASVLPFMAVLSEPGSIHEGRILPRLYDGLGFTEPQSFMIFLGLATFCVVMLGIFAQIFALYTIQRFTNARAYSLSSRLLRGYLRQPYAWFLNRHTSDLGKAVLSEVDAVVNQTFMPAMKMISNFFIAGLITALLVAIQPFVALGAAALLLVCYLGIFVTARRWLTHFGKERYVANRERFRIAQEATGGIKDVKLMALEDSYIKRFQGPARRMARANTFKGVVGDAPRLMLQGIAFGGMLLVILVLLITGSGSLGSILPMLAVYAFAGLRLLPAMQQVYNQITLLRFNQPVLDGLYEDLKEIETNEQGLARVPEGEPVHLRERLELRGIEYAYPNTERAALRGLDLAIRANTTVGIVGGTGAGKTTAVDLILGLLDVQKGEMLVDGVPVTKGNLRSWQKAIGYVPQQIFLTDASVAANIAFGQPREKIDMAAVERAARIAELHDFVTRDLPQGYDTLVGERGVRLSGGQRQRIGIARALYADPDVLIMDEATSALDNLTERAVMDAVHNLGRRKTIILIAHRLSTVRACDTIFMLEHGRKIAEGPYDELIDSSRQFRAMAVGHPAE</sequence>
<dbReference type="EMBL" id="VFRP01000061">
    <property type="protein sequence ID" value="TPE45065.1"/>
    <property type="molecule type" value="Genomic_DNA"/>
</dbReference>
<dbReference type="OrthoDB" id="9808328at2"/>
<dbReference type="GO" id="GO:0140359">
    <property type="term" value="F:ABC-type transporter activity"/>
    <property type="evidence" value="ECO:0007669"/>
    <property type="project" value="InterPro"/>
</dbReference>
<dbReference type="InterPro" id="IPR039421">
    <property type="entry name" value="Type_1_exporter"/>
</dbReference>
<dbReference type="InterPro" id="IPR036640">
    <property type="entry name" value="ABC1_TM_sf"/>
</dbReference>
<comment type="caution">
    <text evidence="12">The sequence shown here is derived from an EMBL/GenBank/DDBJ whole genome shotgun (WGS) entry which is preliminary data.</text>
</comment>
<dbReference type="GO" id="GO:0005524">
    <property type="term" value="F:ATP binding"/>
    <property type="evidence" value="ECO:0007669"/>
    <property type="project" value="UniProtKB-KW"/>
</dbReference>
<evidence type="ECO:0000256" key="6">
    <source>
        <dbReference type="ARBA" id="ARBA00022840"/>
    </source>
</evidence>
<dbReference type="Pfam" id="PF00664">
    <property type="entry name" value="ABC_membrane"/>
    <property type="match status" value="1"/>
</dbReference>
<evidence type="ECO:0000313" key="12">
    <source>
        <dbReference type="EMBL" id="TPE45065.1"/>
    </source>
</evidence>
<evidence type="ECO:0000256" key="3">
    <source>
        <dbReference type="ARBA" id="ARBA00022475"/>
    </source>
</evidence>
<dbReference type="SUPFAM" id="SSF90123">
    <property type="entry name" value="ABC transporter transmembrane region"/>
    <property type="match status" value="1"/>
</dbReference>
<dbReference type="PANTHER" id="PTHR24221">
    <property type="entry name" value="ATP-BINDING CASSETTE SUB-FAMILY B"/>
    <property type="match status" value="1"/>
</dbReference>
<gene>
    <name evidence="12" type="ORF">FJM51_22850</name>
</gene>
<reference evidence="12 13" key="1">
    <citation type="submission" date="2019-06" db="EMBL/GenBank/DDBJ databases">
        <title>A novel bacterium of genus Amaricoccus, isolated from marine sediment.</title>
        <authorList>
            <person name="Huang H."/>
            <person name="Mo K."/>
            <person name="Hu Y."/>
        </authorList>
    </citation>
    <scope>NUCLEOTIDE SEQUENCE [LARGE SCALE GENOMIC DNA]</scope>
    <source>
        <strain evidence="12 13">HB172011</strain>
    </source>
</reference>
<keyword evidence="13" id="KW-1185">Reference proteome</keyword>
<keyword evidence="5" id="KW-0547">Nucleotide-binding</keyword>
<dbReference type="SMART" id="SM00382">
    <property type="entry name" value="AAA"/>
    <property type="match status" value="1"/>
</dbReference>
<evidence type="ECO:0000256" key="2">
    <source>
        <dbReference type="ARBA" id="ARBA00022448"/>
    </source>
</evidence>
<evidence type="ECO:0000256" key="5">
    <source>
        <dbReference type="ARBA" id="ARBA00022741"/>
    </source>
</evidence>
<dbReference type="PROSITE" id="PS50893">
    <property type="entry name" value="ABC_TRANSPORTER_2"/>
    <property type="match status" value="1"/>
</dbReference>
<evidence type="ECO:0000259" key="10">
    <source>
        <dbReference type="PROSITE" id="PS50893"/>
    </source>
</evidence>
<evidence type="ECO:0000256" key="1">
    <source>
        <dbReference type="ARBA" id="ARBA00004651"/>
    </source>
</evidence>
<feature type="domain" description="ABC transmembrane type-1" evidence="11">
    <location>
        <begin position="62"/>
        <end position="322"/>
    </location>
</feature>
<keyword evidence="7 9" id="KW-1133">Transmembrane helix</keyword>
<dbReference type="SUPFAM" id="SSF52540">
    <property type="entry name" value="P-loop containing nucleoside triphosphate hydrolases"/>
    <property type="match status" value="1"/>
</dbReference>
<evidence type="ECO:0000256" key="8">
    <source>
        <dbReference type="ARBA" id="ARBA00023136"/>
    </source>
</evidence>
<evidence type="ECO:0000256" key="7">
    <source>
        <dbReference type="ARBA" id="ARBA00022989"/>
    </source>
</evidence>
<evidence type="ECO:0000256" key="4">
    <source>
        <dbReference type="ARBA" id="ARBA00022692"/>
    </source>
</evidence>
<organism evidence="12 13">
    <name type="scientific">Amaricoccus solimangrovi</name>
    <dbReference type="NCBI Taxonomy" id="2589815"/>
    <lineage>
        <taxon>Bacteria</taxon>
        <taxon>Pseudomonadati</taxon>
        <taxon>Pseudomonadota</taxon>
        <taxon>Alphaproteobacteria</taxon>
        <taxon>Rhodobacterales</taxon>
        <taxon>Paracoccaceae</taxon>
        <taxon>Amaricoccus</taxon>
    </lineage>
</organism>
<dbReference type="PROSITE" id="PS00211">
    <property type="entry name" value="ABC_TRANSPORTER_1"/>
    <property type="match status" value="1"/>
</dbReference>
<evidence type="ECO:0000256" key="9">
    <source>
        <dbReference type="SAM" id="Phobius"/>
    </source>
</evidence>
<keyword evidence="8 9" id="KW-0472">Membrane</keyword>
<dbReference type="PROSITE" id="PS50929">
    <property type="entry name" value="ABC_TM1F"/>
    <property type="match status" value="1"/>
</dbReference>
<feature type="transmembrane region" description="Helical" evidence="9">
    <location>
        <begin position="75"/>
        <end position="101"/>
    </location>
</feature>
<evidence type="ECO:0000313" key="13">
    <source>
        <dbReference type="Proteomes" id="UP000319255"/>
    </source>
</evidence>
<proteinExistence type="predicted"/>
<dbReference type="Proteomes" id="UP000319255">
    <property type="component" value="Unassembled WGS sequence"/>
</dbReference>
<feature type="transmembrane region" description="Helical" evidence="9">
    <location>
        <begin position="20"/>
        <end position="42"/>
    </location>
</feature>
<feature type="transmembrane region" description="Helical" evidence="9">
    <location>
        <begin position="181"/>
        <end position="202"/>
    </location>
</feature>
<dbReference type="RefSeq" id="WP_140456407.1">
    <property type="nucleotide sequence ID" value="NZ_VFRP01000061.1"/>
</dbReference>
<keyword evidence="6 12" id="KW-0067">ATP-binding</keyword>
<evidence type="ECO:0000259" key="11">
    <source>
        <dbReference type="PROSITE" id="PS50929"/>
    </source>
</evidence>
<dbReference type="InterPro" id="IPR027417">
    <property type="entry name" value="P-loop_NTPase"/>
</dbReference>
<dbReference type="GO" id="GO:0016887">
    <property type="term" value="F:ATP hydrolysis activity"/>
    <property type="evidence" value="ECO:0007669"/>
    <property type="project" value="InterPro"/>
</dbReference>
<keyword evidence="2" id="KW-0813">Transport</keyword>
<dbReference type="Gene3D" id="3.40.50.300">
    <property type="entry name" value="P-loop containing nucleotide triphosphate hydrolases"/>
    <property type="match status" value="1"/>
</dbReference>
<dbReference type="FunFam" id="3.40.50.300:FF:000221">
    <property type="entry name" value="Multidrug ABC transporter ATP-binding protein"/>
    <property type="match status" value="1"/>
</dbReference>
<dbReference type="PANTHER" id="PTHR24221:SF654">
    <property type="entry name" value="ATP-BINDING CASSETTE SUB-FAMILY B MEMBER 6"/>
    <property type="match status" value="1"/>
</dbReference>
<dbReference type="InterPro" id="IPR003439">
    <property type="entry name" value="ABC_transporter-like_ATP-bd"/>
</dbReference>
<protein>
    <submittedName>
        <fullName evidence="12">ABC transporter ATP-binding protein</fullName>
    </submittedName>
</protein>
<dbReference type="InterPro" id="IPR017871">
    <property type="entry name" value="ABC_transporter-like_CS"/>
</dbReference>
<dbReference type="GO" id="GO:0034040">
    <property type="term" value="F:ATPase-coupled lipid transmembrane transporter activity"/>
    <property type="evidence" value="ECO:0007669"/>
    <property type="project" value="TreeGrafter"/>
</dbReference>
<dbReference type="InterPro" id="IPR011527">
    <property type="entry name" value="ABC1_TM_dom"/>
</dbReference>
<accession>A0A501W953</accession>
<dbReference type="GO" id="GO:0005886">
    <property type="term" value="C:plasma membrane"/>
    <property type="evidence" value="ECO:0007669"/>
    <property type="project" value="UniProtKB-SubCell"/>
</dbReference>
<feature type="domain" description="ABC transporter" evidence="10">
    <location>
        <begin position="361"/>
        <end position="599"/>
    </location>
</feature>
<comment type="subcellular location">
    <subcellularLocation>
        <location evidence="1">Cell membrane</location>
        <topology evidence="1">Multi-pass membrane protein</topology>
    </subcellularLocation>
</comment>
<feature type="transmembrane region" description="Helical" evidence="9">
    <location>
        <begin position="158"/>
        <end position="175"/>
    </location>
</feature>
<keyword evidence="4 9" id="KW-0812">Transmembrane</keyword>